<organism evidence="2 3">
    <name type="scientific">Fusarium longipes</name>
    <dbReference type="NCBI Taxonomy" id="694270"/>
    <lineage>
        <taxon>Eukaryota</taxon>
        <taxon>Fungi</taxon>
        <taxon>Dikarya</taxon>
        <taxon>Ascomycota</taxon>
        <taxon>Pezizomycotina</taxon>
        <taxon>Sordariomycetes</taxon>
        <taxon>Hypocreomycetidae</taxon>
        <taxon>Hypocreales</taxon>
        <taxon>Nectriaceae</taxon>
        <taxon>Fusarium</taxon>
    </lineage>
</organism>
<feature type="domain" description="Gfd2/YDR514C-like C-terminal" evidence="1">
    <location>
        <begin position="68"/>
        <end position="242"/>
    </location>
</feature>
<gene>
    <name evidence="2" type="ORF">FLONG3_9096</name>
</gene>
<dbReference type="EMBL" id="PXOG01000230">
    <property type="protein sequence ID" value="RGP65703.1"/>
    <property type="molecule type" value="Genomic_DNA"/>
</dbReference>
<proteinExistence type="predicted"/>
<evidence type="ECO:0000259" key="1">
    <source>
        <dbReference type="Pfam" id="PF21762"/>
    </source>
</evidence>
<dbReference type="GO" id="GO:0003676">
    <property type="term" value="F:nucleic acid binding"/>
    <property type="evidence" value="ECO:0007669"/>
    <property type="project" value="InterPro"/>
</dbReference>
<dbReference type="Gene3D" id="3.30.420.10">
    <property type="entry name" value="Ribonuclease H-like superfamily/Ribonuclease H"/>
    <property type="match status" value="1"/>
</dbReference>
<dbReference type="PANTHER" id="PTHR28083">
    <property type="entry name" value="GOOD FOR FULL DBP5 ACTIVITY PROTEIN 2"/>
    <property type="match status" value="1"/>
</dbReference>
<dbReference type="OrthoDB" id="5953249at2759"/>
<evidence type="ECO:0000313" key="3">
    <source>
        <dbReference type="Proteomes" id="UP000266234"/>
    </source>
</evidence>
<protein>
    <submittedName>
        <fullName evidence="2">Ribonuclease h</fullName>
    </submittedName>
</protein>
<dbReference type="InterPro" id="IPR036397">
    <property type="entry name" value="RNaseH_sf"/>
</dbReference>
<dbReference type="Proteomes" id="UP000266234">
    <property type="component" value="Unassembled WGS sequence"/>
</dbReference>
<name>A0A395RZX6_9HYPO</name>
<dbReference type="PANTHER" id="PTHR28083:SF1">
    <property type="entry name" value="GOOD FOR FULL DBP5 ACTIVITY PROTEIN 2"/>
    <property type="match status" value="1"/>
</dbReference>
<dbReference type="InterPro" id="IPR048519">
    <property type="entry name" value="Gfd2/YDR514C-like_C"/>
</dbReference>
<dbReference type="Pfam" id="PF21762">
    <property type="entry name" value="DEDDh_C"/>
    <property type="match status" value="1"/>
</dbReference>
<comment type="caution">
    <text evidence="2">The sequence shown here is derived from an EMBL/GenBank/DDBJ whole genome shotgun (WGS) entry which is preliminary data.</text>
</comment>
<sequence>MDSAKSNTPIEPESEPAHKGILRDETIILRWIFGYCHNAQLIDGTSWPDIPQTSIRRGINSNIKDLAFLSIDADHIRFENDVVQRFHFGVSYLKAKALQQLLLDGQSTQEGVDLASRLITTRHFVFGYKNGFFEQRYYHFLFGKAMPLSKGFTLLEECLKKFTKEPYVLVYHGGRQELELLPLLNIELKPVFTIDTCKAAQFPLQLWYRYSLKLLLKEFNIPYSNLHTAGNDAHFALRVLLMIAVRDAEIHLKGNNLPDWIPILKAVARSPLPPRRLTKRQLAAIAEAEAEAKDERHTTIEAEGG</sequence>
<evidence type="ECO:0000313" key="2">
    <source>
        <dbReference type="EMBL" id="RGP65703.1"/>
    </source>
</evidence>
<dbReference type="InterPro" id="IPR040151">
    <property type="entry name" value="Gfd2/YDR514C-like"/>
</dbReference>
<dbReference type="AlphaFoldDB" id="A0A395RZX6"/>
<dbReference type="InterPro" id="IPR012337">
    <property type="entry name" value="RNaseH-like_sf"/>
</dbReference>
<reference evidence="2 3" key="1">
    <citation type="journal article" date="2018" name="PLoS Pathog.">
        <title>Evolution of structural diversity of trichothecenes, a family of toxins produced by plant pathogenic and entomopathogenic fungi.</title>
        <authorList>
            <person name="Proctor R.H."/>
            <person name="McCormick S.P."/>
            <person name="Kim H.S."/>
            <person name="Cardoza R.E."/>
            <person name="Stanley A.M."/>
            <person name="Lindo L."/>
            <person name="Kelly A."/>
            <person name="Brown D.W."/>
            <person name="Lee T."/>
            <person name="Vaughan M.M."/>
            <person name="Alexander N.J."/>
            <person name="Busman M."/>
            <person name="Gutierrez S."/>
        </authorList>
    </citation>
    <scope>NUCLEOTIDE SEQUENCE [LARGE SCALE GENOMIC DNA]</scope>
    <source>
        <strain evidence="2 3">NRRL 20695</strain>
    </source>
</reference>
<keyword evidence="3" id="KW-1185">Reference proteome</keyword>
<accession>A0A395RZX6</accession>
<dbReference type="SUPFAM" id="SSF53098">
    <property type="entry name" value="Ribonuclease H-like"/>
    <property type="match status" value="1"/>
</dbReference>